<dbReference type="Gene3D" id="3.40.50.2000">
    <property type="entry name" value="Glycogen Phosphorylase B"/>
    <property type="match status" value="1"/>
</dbReference>
<reference evidence="5 6" key="1">
    <citation type="journal article" date="2020" name="Front. Microbiol.">
        <title>Single-cell genomics of novel Actinobacteria with the Wood-Ljungdahl pathway discovered in a serpentinizing system.</title>
        <authorList>
            <person name="Merino N."/>
            <person name="Kawai M."/>
            <person name="Boyd E.S."/>
            <person name="Colman D.R."/>
            <person name="McGlynn S.E."/>
            <person name="Nealson K.H."/>
            <person name="Kurokawa K."/>
            <person name="Hongoh Y."/>
        </authorList>
    </citation>
    <scope>NUCLEOTIDE SEQUENCE [LARGE SCALE GENOMIC DNA]</scope>
    <source>
        <strain evidence="1 7">S09_30</strain>
        <strain evidence="2 8">S34</strain>
        <strain evidence="3 5">S44</strain>
        <strain evidence="4 6">S47</strain>
    </source>
</reference>
<dbReference type="EMBL" id="BLSD01000007">
    <property type="protein sequence ID" value="GFP38539.1"/>
    <property type="molecule type" value="Genomic_DNA"/>
</dbReference>
<evidence type="ECO:0000313" key="6">
    <source>
        <dbReference type="Proteomes" id="UP000569018"/>
    </source>
</evidence>
<dbReference type="EMBL" id="BLRZ01000014">
    <property type="protein sequence ID" value="GFP29555.1"/>
    <property type="molecule type" value="Genomic_DNA"/>
</dbReference>
<dbReference type="SUPFAM" id="SSF53756">
    <property type="entry name" value="UDP-Glycosyltransferase/glycogen phosphorylase"/>
    <property type="match status" value="1"/>
</dbReference>
<comment type="caution">
    <text evidence="1">The sequence shown here is derived from an EMBL/GenBank/DDBJ whole genome shotgun (WGS) entry which is preliminary data.</text>
</comment>
<dbReference type="EMBL" id="BLRW01000007">
    <property type="protein sequence ID" value="GFP22645.1"/>
    <property type="molecule type" value="Genomic_DNA"/>
</dbReference>
<evidence type="ECO:0000313" key="4">
    <source>
        <dbReference type="EMBL" id="GFP38539.1"/>
    </source>
</evidence>
<gene>
    <name evidence="1" type="ORF">HKBW3S09_00113</name>
    <name evidence="2" type="ORF">HKBW3S34_00475</name>
    <name evidence="3" type="ORF">HKBW3S44_00583</name>
    <name evidence="4" type="ORF">HKBW3S47_00240</name>
</gene>
<evidence type="ECO:0000313" key="2">
    <source>
        <dbReference type="EMBL" id="GFP29555.1"/>
    </source>
</evidence>
<evidence type="ECO:0000313" key="7">
    <source>
        <dbReference type="Proteomes" id="UP000585609"/>
    </source>
</evidence>
<sequence>MPKIAFFTAFNCGIPEVESFQKEILPDILAEFDVDLFTTDLSIPLPPELEDRANVYSYRDFVPISSFKEYDLLLYQLAGCPEFELVYDSCLQFPGLILLESFNLSEMLVRKWLSLKEKEKFRGEMEKCSGLKGKLVADDILAGRFDSYRTNLIKYPLLERVINLSLGIIVRNRFVFNFIRRKREDIPLFLIPHRVNVLERSQRSQEEPDTLVGDPSRIAEVLKGEKDFVVFVHGHTQEPGSAESMIGAFERLLDFFPQSALIIQPSELSKVEKAFEKNKHKENIFMLPGMDPFTIPGLVNRLDLIVDINLPYCGEVSLLTLKLMAQGKPTLFFDRGAYREIPQHCAIKINPELDFRSRINYFLQLFAHNRRLAKAVGQAGSRYVEQQFSGQGGSDAYLSLLRDYFSSRQMWKEVGQESREVIGEKVREQARAGPKRDAIQVDPELSDFAISLYRELKFLGFAGDDSLVEDILEAAAEVAL</sequence>
<evidence type="ECO:0000313" key="8">
    <source>
        <dbReference type="Proteomes" id="UP000588083"/>
    </source>
</evidence>
<dbReference type="Proteomes" id="UP000569018">
    <property type="component" value="Unassembled WGS sequence"/>
</dbReference>
<evidence type="ECO:0000313" key="3">
    <source>
        <dbReference type="EMBL" id="GFP36902.1"/>
    </source>
</evidence>
<organism evidence="1 7">
    <name type="scientific">Candidatus Hakubella thermalkaliphila</name>
    <dbReference type="NCBI Taxonomy" id="2754717"/>
    <lineage>
        <taxon>Bacteria</taxon>
        <taxon>Bacillati</taxon>
        <taxon>Actinomycetota</taxon>
        <taxon>Actinomycetota incertae sedis</taxon>
        <taxon>Candidatus Hakubellales</taxon>
        <taxon>Candidatus Hakubellaceae</taxon>
        <taxon>Candidatus Hakubella</taxon>
    </lineage>
</organism>
<dbReference type="Proteomes" id="UP000585609">
    <property type="component" value="Unassembled WGS sequence"/>
</dbReference>
<name>A0A6V8NQU5_9ACTN</name>
<dbReference type="EMBL" id="BLSC01000030">
    <property type="protein sequence ID" value="GFP36902.1"/>
    <property type="molecule type" value="Genomic_DNA"/>
</dbReference>
<dbReference type="Proteomes" id="UP000588083">
    <property type="component" value="Unassembled WGS sequence"/>
</dbReference>
<dbReference type="AlphaFoldDB" id="A0A6V8NQU5"/>
<evidence type="ECO:0008006" key="9">
    <source>
        <dbReference type="Google" id="ProtNLM"/>
    </source>
</evidence>
<accession>A0A6V8NQU5</accession>
<dbReference type="RefSeq" id="WP_176231197.1">
    <property type="nucleotide sequence ID" value="NZ_BLRZ01000014.1"/>
</dbReference>
<dbReference type="Proteomes" id="UP000561271">
    <property type="component" value="Unassembled WGS sequence"/>
</dbReference>
<proteinExistence type="predicted"/>
<evidence type="ECO:0000313" key="1">
    <source>
        <dbReference type="EMBL" id="GFP22645.1"/>
    </source>
</evidence>
<evidence type="ECO:0000313" key="5">
    <source>
        <dbReference type="Proteomes" id="UP000561271"/>
    </source>
</evidence>
<keyword evidence="8" id="KW-1185">Reference proteome</keyword>
<protein>
    <recommendedName>
        <fullName evidence="9">Glycosyl transferase family 1 domain-containing protein</fullName>
    </recommendedName>
</protein>